<name>A0ABQ2L7G1_9BACL</name>
<proteinExistence type="predicted"/>
<evidence type="ECO:0008006" key="3">
    <source>
        <dbReference type="Google" id="ProtNLM"/>
    </source>
</evidence>
<reference evidence="2" key="1">
    <citation type="journal article" date="2019" name="Int. J. Syst. Evol. Microbiol.">
        <title>The Global Catalogue of Microorganisms (GCM) 10K type strain sequencing project: providing services to taxonomists for standard genome sequencing and annotation.</title>
        <authorList>
            <consortium name="The Broad Institute Genomics Platform"/>
            <consortium name="The Broad Institute Genome Sequencing Center for Infectious Disease"/>
            <person name="Wu L."/>
            <person name="Ma J."/>
        </authorList>
    </citation>
    <scope>NUCLEOTIDE SEQUENCE [LARGE SCALE GENOMIC DNA]</scope>
    <source>
        <strain evidence="2">CGMCC 1.6964</strain>
    </source>
</reference>
<organism evidence="1 2">
    <name type="scientific">Saccharibacillus kuerlensis</name>
    <dbReference type="NCBI Taxonomy" id="459527"/>
    <lineage>
        <taxon>Bacteria</taxon>
        <taxon>Bacillati</taxon>
        <taxon>Bacillota</taxon>
        <taxon>Bacilli</taxon>
        <taxon>Bacillales</taxon>
        <taxon>Paenibacillaceae</taxon>
        <taxon>Saccharibacillus</taxon>
    </lineage>
</organism>
<evidence type="ECO:0000313" key="1">
    <source>
        <dbReference type="EMBL" id="GGO05858.1"/>
    </source>
</evidence>
<gene>
    <name evidence="1" type="ORF">GCM10010969_32650</name>
</gene>
<dbReference type="EMBL" id="BMLN01000011">
    <property type="protein sequence ID" value="GGO05858.1"/>
    <property type="molecule type" value="Genomic_DNA"/>
</dbReference>
<dbReference type="Proteomes" id="UP000606653">
    <property type="component" value="Unassembled WGS sequence"/>
</dbReference>
<comment type="caution">
    <text evidence="1">The sequence shown here is derived from an EMBL/GenBank/DDBJ whole genome shotgun (WGS) entry which is preliminary data.</text>
</comment>
<keyword evidence="2" id="KW-1185">Reference proteome</keyword>
<sequence length="81" mass="9675">MARKAGEETKIQVSTGQKFEWIQQITNRPPFKRKVRWLCLLAQVSRSGYYAYLSEQAVFNRQKQQKQDEQAYKILLRRPVD</sequence>
<protein>
    <recommendedName>
        <fullName evidence="3">Transposase</fullName>
    </recommendedName>
</protein>
<accession>A0ABQ2L7G1</accession>
<evidence type="ECO:0000313" key="2">
    <source>
        <dbReference type="Proteomes" id="UP000606653"/>
    </source>
</evidence>